<dbReference type="Gene3D" id="3.40.50.10420">
    <property type="entry name" value="NagB/RpiA/CoA transferase-like"/>
    <property type="match status" value="1"/>
</dbReference>
<dbReference type="Proteomes" id="UP000053060">
    <property type="component" value="Unassembled WGS sequence"/>
</dbReference>
<dbReference type="GO" id="GO:0046872">
    <property type="term" value="F:metal ion binding"/>
    <property type="evidence" value="ECO:0007669"/>
    <property type="project" value="UniProtKB-KW"/>
</dbReference>
<comment type="cofactor">
    <cofactor evidence="5">
        <name>Mg(2+)</name>
        <dbReference type="ChEBI" id="CHEBI:18420"/>
    </cofactor>
</comment>
<dbReference type="GO" id="GO:0035999">
    <property type="term" value="P:tetrahydrofolate interconversion"/>
    <property type="evidence" value="ECO:0007669"/>
    <property type="project" value="TreeGrafter"/>
</dbReference>
<evidence type="ECO:0000313" key="7">
    <source>
        <dbReference type="Proteomes" id="UP000053060"/>
    </source>
</evidence>
<dbReference type="InterPro" id="IPR037171">
    <property type="entry name" value="NagB/RpiA_transferase-like"/>
</dbReference>
<dbReference type="RefSeq" id="WP_060652119.1">
    <property type="nucleotide sequence ID" value="NZ_AZXY01000005.1"/>
</dbReference>
<dbReference type="SUPFAM" id="SSF100950">
    <property type="entry name" value="NagB/RpiA/CoA transferase-like"/>
    <property type="match status" value="1"/>
</dbReference>
<dbReference type="PANTHER" id="PTHR23407:SF1">
    <property type="entry name" value="5-FORMYLTETRAHYDROFOLATE CYCLO-LIGASE"/>
    <property type="match status" value="1"/>
</dbReference>
<dbReference type="EMBL" id="AZXY01000005">
    <property type="protein sequence ID" value="KSZ58677.1"/>
    <property type="molecule type" value="Genomic_DNA"/>
</dbReference>
<gene>
    <name evidence="6" type="ORF">Z045_12435</name>
</gene>
<reference evidence="7" key="1">
    <citation type="submission" date="2015-01" db="EMBL/GenBank/DDBJ databases">
        <title>Draft genome sequence of Rhodococcus pyridinivorans strain KG-16, a hydrocarbon-degrading bacterium.</title>
        <authorList>
            <person name="Aggarwal R.K."/>
            <person name="Dawar C."/>
        </authorList>
    </citation>
    <scope>NUCLEOTIDE SEQUENCE [LARGE SCALE GENOMIC DNA]</scope>
    <source>
        <strain evidence="7">KG-16</strain>
    </source>
</reference>
<feature type="binding site" evidence="4">
    <location>
        <begin position="133"/>
        <end position="141"/>
    </location>
    <ligand>
        <name>ATP</name>
        <dbReference type="ChEBI" id="CHEBI:30616"/>
    </ligand>
</feature>
<evidence type="ECO:0000256" key="1">
    <source>
        <dbReference type="ARBA" id="ARBA00010638"/>
    </source>
</evidence>
<evidence type="ECO:0000313" key="6">
    <source>
        <dbReference type="EMBL" id="KSZ58677.1"/>
    </source>
</evidence>
<evidence type="ECO:0000256" key="4">
    <source>
        <dbReference type="PIRSR" id="PIRSR006806-1"/>
    </source>
</evidence>
<sequence>MPPPPKAVWRDRILTARRELSAARRRIEDTALATVASTLAPAGSVVCAYVPAGSEPGSIALLDALTEAGTTVLVPVTRTGEPLSWARYMGEKTLMAADFGLREPGGEILPPEAVAKAHTVLVPALAVDARGVRLGRGAGFYDRTLHLASPDAVIIAVVRDEELVDELPEDPHDIRMGWALTPGKGLVRLGSDDRAEQHTP</sequence>
<comment type="caution">
    <text evidence="6">The sequence shown here is derived from an EMBL/GenBank/DDBJ whole genome shotgun (WGS) entry which is preliminary data.</text>
</comment>
<name>A0A0V9UL18_9NOCA</name>
<dbReference type="EC" id="6.3.3.2" evidence="5"/>
<keyword evidence="5" id="KW-0479">Metal-binding</keyword>
<comment type="similarity">
    <text evidence="1 5">Belongs to the 5-formyltetrahydrofolate cyclo-ligase family.</text>
</comment>
<feature type="binding site" evidence="4">
    <location>
        <position position="50"/>
    </location>
    <ligand>
        <name>substrate</name>
    </ligand>
</feature>
<feature type="binding site" evidence="4">
    <location>
        <begin position="6"/>
        <end position="10"/>
    </location>
    <ligand>
        <name>ATP</name>
        <dbReference type="ChEBI" id="CHEBI:30616"/>
    </ligand>
</feature>
<dbReference type="GO" id="GO:0009396">
    <property type="term" value="P:folic acid-containing compound biosynthetic process"/>
    <property type="evidence" value="ECO:0007669"/>
    <property type="project" value="TreeGrafter"/>
</dbReference>
<dbReference type="InterPro" id="IPR024185">
    <property type="entry name" value="FTHF_cligase-like_sf"/>
</dbReference>
<accession>A0A0V9UL18</accession>
<keyword evidence="5" id="KW-0460">Magnesium</keyword>
<keyword evidence="3 4" id="KW-0067">ATP-binding</keyword>
<proteinExistence type="inferred from homology"/>
<dbReference type="PIRSF" id="PIRSF006806">
    <property type="entry name" value="FTHF_cligase"/>
    <property type="match status" value="1"/>
</dbReference>
<organism evidence="6 7">
    <name type="scientific">Rhodococcus pyridinivorans KG-16</name>
    <dbReference type="NCBI Taxonomy" id="1441730"/>
    <lineage>
        <taxon>Bacteria</taxon>
        <taxon>Bacillati</taxon>
        <taxon>Actinomycetota</taxon>
        <taxon>Actinomycetes</taxon>
        <taxon>Mycobacteriales</taxon>
        <taxon>Nocardiaceae</taxon>
        <taxon>Rhodococcus</taxon>
    </lineage>
</organism>
<dbReference type="GO" id="GO:0030272">
    <property type="term" value="F:5-formyltetrahydrofolate cyclo-ligase activity"/>
    <property type="evidence" value="ECO:0007669"/>
    <property type="project" value="UniProtKB-EC"/>
</dbReference>
<evidence type="ECO:0000256" key="5">
    <source>
        <dbReference type="RuleBase" id="RU361279"/>
    </source>
</evidence>
<comment type="catalytic activity">
    <reaction evidence="5">
        <text>(6S)-5-formyl-5,6,7,8-tetrahydrofolate + ATP = (6R)-5,10-methenyltetrahydrofolate + ADP + phosphate</text>
        <dbReference type="Rhea" id="RHEA:10488"/>
        <dbReference type="ChEBI" id="CHEBI:30616"/>
        <dbReference type="ChEBI" id="CHEBI:43474"/>
        <dbReference type="ChEBI" id="CHEBI:57455"/>
        <dbReference type="ChEBI" id="CHEBI:57457"/>
        <dbReference type="ChEBI" id="CHEBI:456216"/>
        <dbReference type="EC" id="6.3.3.2"/>
    </reaction>
</comment>
<dbReference type="GO" id="GO:0005524">
    <property type="term" value="F:ATP binding"/>
    <property type="evidence" value="ECO:0007669"/>
    <property type="project" value="UniProtKB-KW"/>
</dbReference>
<dbReference type="PANTHER" id="PTHR23407">
    <property type="entry name" value="ATPASE INHIBITOR/5-FORMYLTETRAHYDROFOLATE CYCLO-LIGASE"/>
    <property type="match status" value="1"/>
</dbReference>
<feature type="binding site" evidence="4">
    <location>
        <position position="55"/>
    </location>
    <ligand>
        <name>substrate</name>
    </ligand>
</feature>
<evidence type="ECO:0000256" key="2">
    <source>
        <dbReference type="ARBA" id="ARBA00022741"/>
    </source>
</evidence>
<keyword evidence="6" id="KW-0436">Ligase</keyword>
<evidence type="ECO:0000256" key="3">
    <source>
        <dbReference type="ARBA" id="ARBA00022840"/>
    </source>
</evidence>
<protein>
    <recommendedName>
        <fullName evidence="5">5-formyltetrahydrofolate cyclo-ligase</fullName>
        <ecNumber evidence="5">6.3.3.2</ecNumber>
    </recommendedName>
</protein>
<keyword evidence="2 4" id="KW-0547">Nucleotide-binding</keyword>
<dbReference type="NCBIfam" id="TIGR02727">
    <property type="entry name" value="MTHFS_bact"/>
    <property type="match status" value="1"/>
</dbReference>
<dbReference type="AlphaFoldDB" id="A0A0V9UL18"/>
<dbReference type="PATRIC" id="fig|1441730.3.peg.2586"/>
<dbReference type="Pfam" id="PF01812">
    <property type="entry name" value="5-FTHF_cyc-lig"/>
    <property type="match status" value="1"/>
</dbReference>
<reference evidence="6 7" key="2">
    <citation type="journal article" date="2016" name="Genome Announc.">
        <title>Draft Genome Sequence of a Versatile Hydrocarbon-Degrading Bacterium, Rhodococcus pyridinivorans Strain KG-16, Collected from Oil Fields in India.</title>
        <authorList>
            <person name="Aggarwal R.K."/>
            <person name="Dawar C."/>
            <person name="Phanindranath R."/>
            <person name="Mutnuri L."/>
            <person name="Dayal A.M."/>
        </authorList>
    </citation>
    <scope>NUCLEOTIDE SEQUENCE [LARGE SCALE GENOMIC DNA]</scope>
    <source>
        <strain evidence="6 7">KG-16</strain>
    </source>
</reference>
<dbReference type="InterPro" id="IPR002698">
    <property type="entry name" value="FTHF_cligase"/>
</dbReference>